<keyword evidence="3" id="KW-1185">Reference proteome</keyword>
<accession>A0ABR7LRB3</accession>
<comment type="caution">
    <text evidence="2">The sequence shown here is derived from an EMBL/GenBank/DDBJ whole genome shotgun (WGS) entry which is preliminary data.</text>
</comment>
<evidence type="ECO:0000313" key="3">
    <source>
        <dbReference type="Proteomes" id="UP000805614"/>
    </source>
</evidence>
<dbReference type="InterPro" id="IPR047691">
    <property type="entry name" value="PelF-like"/>
</dbReference>
<dbReference type="NCBIfam" id="NF038011">
    <property type="entry name" value="PelF"/>
    <property type="match status" value="1"/>
</dbReference>
<protein>
    <submittedName>
        <fullName evidence="2">GT4 family glycosyltransferase PelF</fullName>
    </submittedName>
</protein>
<organism evidence="2 3">
    <name type="scientific">Actinomadura alba</name>
    <dbReference type="NCBI Taxonomy" id="406431"/>
    <lineage>
        <taxon>Bacteria</taxon>
        <taxon>Bacillati</taxon>
        <taxon>Actinomycetota</taxon>
        <taxon>Actinomycetes</taxon>
        <taxon>Streptosporangiales</taxon>
        <taxon>Thermomonosporaceae</taxon>
        <taxon>Actinomadura</taxon>
    </lineage>
</organism>
<gene>
    <name evidence="2" type="primary">pelF</name>
    <name evidence="2" type="ORF">HKK74_17585</name>
</gene>
<sequence length="507" mass="54418">MNITLVTEGTYPHAYGGVSVWCDQLVRGMPEHSFNVVAITGTGAEPLAWELPGHVTAESVPLWGPRAGGRPPRAGAARRFELLYRTMLDLILDPSDAAAEAFPSVLHSLLEFARTNDLRAALGGEGPVRWLVEAWSARRADFARMGVRPTVHDALTAVDLLEHSLRPLSAPVPRADVTHAVSNGVAVLPGLAAKWTYGTPLCLTEHGIYLRERYLGYGKSPYPWPVKALVLGFLRLLSGAGYRAADLVTPGNRYNQRWEVRCGARPDRIQTVYNGVDPGDFPAAGAEPAVPTISWAGRVDPIKDLETLIRAFARVHTELPGVRLRLFGGTPKGGERYRERCEALAAELGVAEHVAFEGRVDDIRDAYVAGTVVVLSSISEGFPYTLIEAMTCGRATVATDVGGVREAVGDTGAVVPPRDPEAMARACVRLLRDEVTRHRLGAAARERALEYFTVDQAVGSFRSIYADLARGEPPVTATEPVTATTPVIGTPTLTIGPGVAATTARSA</sequence>
<name>A0ABR7LRB3_9ACTN</name>
<feature type="domain" description="DUF3492" evidence="1">
    <location>
        <begin position="1"/>
        <end position="267"/>
    </location>
</feature>
<reference evidence="2 3" key="1">
    <citation type="submission" date="2020-06" db="EMBL/GenBank/DDBJ databases">
        <title>Actinomadura xiongansis sp. nov., isolated from soil of Baiyangdian.</title>
        <authorList>
            <person name="Zhang X."/>
        </authorList>
    </citation>
    <scope>NUCLEOTIDE SEQUENCE [LARGE SCALE GENOMIC DNA]</scope>
    <source>
        <strain evidence="2 3">HBUM206468</strain>
    </source>
</reference>
<dbReference type="PANTHER" id="PTHR12526:SF636">
    <property type="entry name" value="BLL3647 PROTEIN"/>
    <property type="match status" value="1"/>
</dbReference>
<dbReference type="InterPro" id="IPR022622">
    <property type="entry name" value="DUF3492"/>
</dbReference>
<dbReference type="Proteomes" id="UP000805614">
    <property type="component" value="Unassembled WGS sequence"/>
</dbReference>
<evidence type="ECO:0000313" key="2">
    <source>
        <dbReference type="EMBL" id="MBC6467295.1"/>
    </source>
</evidence>
<dbReference type="SUPFAM" id="SSF53756">
    <property type="entry name" value="UDP-Glycosyltransferase/glycogen phosphorylase"/>
    <property type="match status" value="1"/>
</dbReference>
<evidence type="ECO:0000259" key="1">
    <source>
        <dbReference type="Pfam" id="PF11997"/>
    </source>
</evidence>
<dbReference type="EMBL" id="JABVEC010000012">
    <property type="protein sequence ID" value="MBC6467295.1"/>
    <property type="molecule type" value="Genomic_DNA"/>
</dbReference>
<dbReference type="RefSeq" id="WP_187244310.1">
    <property type="nucleotide sequence ID" value="NZ_BAAAOK010000005.1"/>
</dbReference>
<proteinExistence type="predicted"/>
<dbReference type="Gene3D" id="3.40.50.2000">
    <property type="entry name" value="Glycogen Phosphorylase B"/>
    <property type="match status" value="2"/>
</dbReference>
<dbReference type="Pfam" id="PF11997">
    <property type="entry name" value="DUF3492"/>
    <property type="match status" value="1"/>
</dbReference>
<dbReference type="PANTHER" id="PTHR12526">
    <property type="entry name" value="GLYCOSYLTRANSFERASE"/>
    <property type="match status" value="1"/>
</dbReference>
<dbReference type="Pfam" id="PF13692">
    <property type="entry name" value="Glyco_trans_1_4"/>
    <property type="match status" value="1"/>
</dbReference>